<dbReference type="EMBL" id="JBHULB010000074">
    <property type="protein sequence ID" value="MFD2588192.1"/>
    <property type="molecule type" value="Genomic_DNA"/>
</dbReference>
<organism evidence="2 3">
    <name type="scientific">Croceitalea marina</name>
    <dbReference type="NCBI Taxonomy" id="1775166"/>
    <lineage>
        <taxon>Bacteria</taxon>
        <taxon>Pseudomonadati</taxon>
        <taxon>Bacteroidota</taxon>
        <taxon>Flavobacteriia</taxon>
        <taxon>Flavobacteriales</taxon>
        <taxon>Flavobacteriaceae</taxon>
        <taxon>Croceitalea</taxon>
    </lineage>
</organism>
<comment type="caution">
    <text evidence="2">The sequence shown here is derived from an EMBL/GenBank/DDBJ whole genome shotgun (WGS) entry which is preliminary data.</text>
</comment>
<dbReference type="Pfam" id="PF00668">
    <property type="entry name" value="Condensation"/>
    <property type="match status" value="1"/>
</dbReference>
<name>A0ABW5MYT9_9FLAO</name>
<reference evidence="3" key="1">
    <citation type="journal article" date="2019" name="Int. J. Syst. Evol. Microbiol.">
        <title>The Global Catalogue of Microorganisms (GCM) 10K type strain sequencing project: providing services to taxonomists for standard genome sequencing and annotation.</title>
        <authorList>
            <consortium name="The Broad Institute Genomics Platform"/>
            <consortium name="The Broad Institute Genome Sequencing Center for Infectious Disease"/>
            <person name="Wu L."/>
            <person name="Ma J."/>
        </authorList>
    </citation>
    <scope>NUCLEOTIDE SEQUENCE [LARGE SCALE GENOMIC DNA]</scope>
    <source>
        <strain evidence="3">KCTC 52368</strain>
    </source>
</reference>
<dbReference type="RefSeq" id="WP_377767724.1">
    <property type="nucleotide sequence ID" value="NZ_JBHULB010000074.1"/>
</dbReference>
<dbReference type="Proteomes" id="UP001597526">
    <property type="component" value="Unassembled WGS sequence"/>
</dbReference>
<sequence length="432" mass="51257">MEKTYLPTVKQIGYWAHSKKLKNVLLEFEINIQQMSVPRIELAVSKLIEKWEILRTVYRQDETGLVYCHVLNKDSDLFKVSYVITKNIQQEIENKRNYNENILISEGPLISFYIFDDGNSRLFKLYINHVHCAGISYRILIDELTSFYVNPQKDWGNDHYQFDKYAKYENEDLIKNYSSLISFSKENFKKRDKTPFFNYTELRIDLTSIENLLREFSLSQETPQSQYFLSESALQYHSLFYIGDLGNFNTKLGISLLGIIVSAYANCMSKFFHHLELLIILLEKRKSKYAIKTIGDLCGEVFYELDGSICNTDIEELKSITNKIYKLSENIISNRYIYFSNERDVQEKLCGYINFEISDVKFSNFERKIEVFEEVDYKQSMLLETYSTLYQNGYIMSKWRFRDDKVKKETIKAVSEYFKREVMKTFDLIKLV</sequence>
<dbReference type="SUPFAM" id="SSF52777">
    <property type="entry name" value="CoA-dependent acyltransferases"/>
    <property type="match status" value="1"/>
</dbReference>
<feature type="domain" description="Condensation" evidence="1">
    <location>
        <begin position="33"/>
        <end position="172"/>
    </location>
</feature>
<gene>
    <name evidence="2" type="ORF">ACFSQJ_14730</name>
</gene>
<evidence type="ECO:0000313" key="3">
    <source>
        <dbReference type="Proteomes" id="UP001597526"/>
    </source>
</evidence>
<dbReference type="InterPro" id="IPR023213">
    <property type="entry name" value="CAT-like_dom_sf"/>
</dbReference>
<protein>
    <submittedName>
        <fullName evidence="2">Condensation domain-containing protein</fullName>
    </submittedName>
</protein>
<dbReference type="InterPro" id="IPR001242">
    <property type="entry name" value="Condensation_dom"/>
</dbReference>
<proteinExistence type="predicted"/>
<dbReference type="Gene3D" id="3.30.559.10">
    <property type="entry name" value="Chloramphenicol acetyltransferase-like domain"/>
    <property type="match status" value="1"/>
</dbReference>
<keyword evidence="3" id="KW-1185">Reference proteome</keyword>
<evidence type="ECO:0000259" key="1">
    <source>
        <dbReference type="Pfam" id="PF00668"/>
    </source>
</evidence>
<accession>A0ABW5MYT9</accession>
<evidence type="ECO:0000313" key="2">
    <source>
        <dbReference type="EMBL" id="MFD2588192.1"/>
    </source>
</evidence>